<sequence>MYILIGKPEENRLLRRPRCGWEAGDTEVAFFCVYGVWSNCWDATEKLGKARRKTPFCLDHGLAQHKL</sequence>
<proteinExistence type="predicted"/>
<evidence type="ECO:0000313" key="1">
    <source>
        <dbReference type="EMBL" id="KDR14165.1"/>
    </source>
</evidence>
<evidence type="ECO:0000313" key="2">
    <source>
        <dbReference type="Proteomes" id="UP000027135"/>
    </source>
</evidence>
<gene>
    <name evidence="1" type="ORF">L798_11803</name>
</gene>
<dbReference type="Proteomes" id="UP000027135">
    <property type="component" value="Unassembled WGS sequence"/>
</dbReference>
<keyword evidence="2" id="KW-1185">Reference proteome</keyword>
<protein>
    <submittedName>
        <fullName evidence="1">Uncharacterized protein</fullName>
    </submittedName>
</protein>
<dbReference type="InParanoid" id="A0A067R4L7"/>
<dbReference type="EMBL" id="KK852898">
    <property type="protein sequence ID" value="KDR14165.1"/>
    <property type="molecule type" value="Genomic_DNA"/>
</dbReference>
<name>A0A067R4L7_ZOONE</name>
<accession>A0A067R4L7</accession>
<organism evidence="1 2">
    <name type="scientific">Zootermopsis nevadensis</name>
    <name type="common">Dampwood termite</name>
    <dbReference type="NCBI Taxonomy" id="136037"/>
    <lineage>
        <taxon>Eukaryota</taxon>
        <taxon>Metazoa</taxon>
        <taxon>Ecdysozoa</taxon>
        <taxon>Arthropoda</taxon>
        <taxon>Hexapoda</taxon>
        <taxon>Insecta</taxon>
        <taxon>Pterygota</taxon>
        <taxon>Neoptera</taxon>
        <taxon>Polyneoptera</taxon>
        <taxon>Dictyoptera</taxon>
        <taxon>Blattodea</taxon>
        <taxon>Blattoidea</taxon>
        <taxon>Termitoidae</taxon>
        <taxon>Termopsidae</taxon>
        <taxon>Zootermopsis</taxon>
    </lineage>
</organism>
<dbReference type="AlphaFoldDB" id="A0A067R4L7"/>
<reference evidence="1 2" key="1">
    <citation type="journal article" date="2014" name="Nat. Commun.">
        <title>Molecular traces of alternative social organization in a termite genome.</title>
        <authorList>
            <person name="Terrapon N."/>
            <person name="Li C."/>
            <person name="Robertson H.M."/>
            <person name="Ji L."/>
            <person name="Meng X."/>
            <person name="Booth W."/>
            <person name="Chen Z."/>
            <person name="Childers C.P."/>
            <person name="Glastad K.M."/>
            <person name="Gokhale K."/>
            <person name="Gowin J."/>
            <person name="Gronenberg W."/>
            <person name="Hermansen R.A."/>
            <person name="Hu H."/>
            <person name="Hunt B.G."/>
            <person name="Huylmans A.K."/>
            <person name="Khalil S.M."/>
            <person name="Mitchell R.D."/>
            <person name="Munoz-Torres M.C."/>
            <person name="Mustard J.A."/>
            <person name="Pan H."/>
            <person name="Reese J.T."/>
            <person name="Scharf M.E."/>
            <person name="Sun F."/>
            <person name="Vogel H."/>
            <person name="Xiao J."/>
            <person name="Yang W."/>
            <person name="Yang Z."/>
            <person name="Yang Z."/>
            <person name="Zhou J."/>
            <person name="Zhu J."/>
            <person name="Brent C.S."/>
            <person name="Elsik C.G."/>
            <person name="Goodisman M.A."/>
            <person name="Liberles D.A."/>
            <person name="Roe R.M."/>
            <person name="Vargo E.L."/>
            <person name="Vilcinskas A."/>
            <person name="Wang J."/>
            <person name="Bornberg-Bauer E."/>
            <person name="Korb J."/>
            <person name="Zhang G."/>
            <person name="Liebig J."/>
        </authorList>
    </citation>
    <scope>NUCLEOTIDE SEQUENCE [LARGE SCALE GENOMIC DNA]</scope>
    <source>
        <tissue evidence="1">Whole organism</tissue>
    </source>
</reference>